<dbReference type="SUPFAM" id="SSF50044">
    <property type="entry name" value="SH3-domain"/>
    <property type="match status" value="1"/>
</dbReference>
<dbReference type="VEuPathDB" id="FungiDB:P175DRAFT_0501713"/>
<feature type="non-terminal residue" evidence="6">
    <location>
        <position position="232"/>
    </location>
</feature>
<name>A0A0F8WWS6_9EURO</name>
<dbReference type="InterPro" id="IPR035553">
    <property type="entry name" value="Cyk3_SH3"/>
</dbReference>
<feature type="signal peptide" evidence="4">
    <location>
        <begin position="1"/>
        <end position="19"/>
    </location>
</feature>
<protein>
    <recommendedName>
        <fullName evidence="5">SH3 domain-containing protein</fullName>
    </recommendedName>
</protein>
<dbReference type="CDD" id="cd11889">
    <property type="entry name" value="SH3_Cyk3p-like"/>
    <property type="match status" value="1"/>
</dbReference>
<feature type="compositionally biased region" description="Polar residues" evidence="3">
    <location>
        <begin position="153"/>
        <end position="165"/>
    </location>
</feature>
<feature type="region of interest" description="Disordered" evidence="3">
    <location>
        <begin position="130"/>
        <end position="232"/>
    </location>
</feature>
<keyword evidence="4" id="KW-0732">Signal</keyword>
<dbReference type="PRINTS" id="PR00452">
    <property type="entry name" value="SH3DOMAIN"/>
</dbReference>
<accession>A0A0F8WWS6</accession>
<dbReference type="AlphaFoldDB" id="A0A0F8WWS6"/>
<dbReference type="PANTHER" id="PTHR14167">
    <property type="entry name" value="SH3 DOMAIN-CONTAINING"/>
    <property type="match status" value="1"/>
</dbReference>
<evidence type="ECO:0000256" key="2">
    <source>
        <dbReference type="PROSITE-ProRule" id="PRU00192"/>
    </source>
</evidence>
<organism evidence="6 7">
    <name type="scientific">Aspergillus ochraceoroseus</name>
    <dbReference type="NCBI Taxonomy" id="138278"/>
    <lineage>
        <taxon>Eukaryota</taxon>
        <taxon>Fungi</taxon>
        <taxon>Dikarya</taxon>
        <taxon>Ascomycota</taxon>
        <taxon>Pezizomycotina</taxon>
        <taxon>Eurotiomycetes</taxon>
        <taxon>Eurotiomycetidae</taxon>
        <taxon>Eurotiales</taxon>
        <taxon>Aspergillaceae</taxon>
        <taxon>Aspergillus</taxon>
        <taxon>Aspergillus subgen. Nidulantes</taxon>
    </lineage>
</organism>
<dbReference type="InterPro" id="IPR036028">
    <property type="entry name" value="SH3-like_dom_sf"/>
</dbReference>
<feature type="compositionally biased region" description="Pro residues" evidence="3">
    <location>
        <begin position="173"/>
        <end position="187"/>
    </location>
</feature>
<keyword evidence="7" id="KW-1185">Reference proteome</keyword>
<evidence type="ECO:0000259" key="5">
    <source>
        <dbReference type="PROSITE" id="PS50002"/>
    </source>
</evidence>
<dbReference type="PANTHER" id="PTHR14167:SF116">
    <property type="entry name" value="CAP, ISOFORM AC"/>
    <property type="match status" value="1"/>
</dbReference>
<keyword evidence="1 2" id="KW-0728">SH3 domain</keyword>
<dbReference type="PROSITE" id="PS50002">
    <property type="entry name" value="SH3"/>
    <property type="match status" value="1"/>
</dbReference>
<dbReference type="SMART" id="SM00326">
    <property type="entry name" value="SH3"/>
    <property type="match status" value="1"/>
</dbReference>
<comment type="caution">
    <text evidence="6">The sequence shown here is derived from an EMBL/GenBank/DDBJ whole genome shotgun (WGS) entry which is preliminary data.</text>
</comment>
<dbReference type="EMBL" id="JYKN01002594">
    <property type="protein sequence ID" value="KKK15782.1"/>
    <property type="molecule type" value="Genomic_DNA"/>
</dbReference>
<dbReference type="Proteomes" id="UP000034947">
    <property type="component" value="Unassembled WGS sequence"/>
</dbReference>
<dbReference type="Gene3D" id="2.30.30.40">
    <property type="entry name" value="SH3 Domains"/>
    <property type="match status" value="1"/>
</dbReference>
<dbReference type="FunFam" id="2.30.30.40:FF:000168">
    <property type="entry name" value="SH3 domain protein (Cyk3)"/>
    <property type="match status" value="1"/>
</dbReference>
<evidence type="ECO:0000313" key="7">
    <source>
        <dbReference type="Proteomes" id="UP000034947"/>
    </source>
</evidence>
<evidence type="ECO:0000313" key="6">
    <source>
        <dbReference type="EMBL" id="KKK15782.1"/>
    </source>
</evidence>
<gene>
    <name evidence="6" type="ORF">AOCH_002550</name>
</gene>
<dbReference type="InterPro" id="IPR001452">
    <property type="entry name" value="SH3_domain"/>
</dbReference>
<feature type="domain" description="SH3" evidence="5">
    <location>
        <begin position="26"/>
        <end position="88"/>
    </location>
</feature>
<evidence type="ECO:0000256" key="1">
    <source>
        <dbReference type="ARBA" id="ARBA00022443"/>
    </source>
</evidence>
<reference evidence="6 7" key="1">
    <citation type="submission" date="2015-02" db="EMBL/GenBank/DDBJ databases">
        <title>Draft Genome Sequences of Two Closely-Related Aflatoxigenic Aspergillus Species Obtained from the Cote d'Ivoire.</title>
        <authorList>
            <person name="Moore G.G."/>
            <person name="Beltz S.B."/>
            <person name="Mack B.M."/>
        </authorList>
    </citation>
    <scope>NUCLEOTIDE SEQUENCE [LARGE SCALE GENOMIC DNA]</scope>
    <source>
        <strain evidence="6 7">SRRC1432</strain>
    </source>
</reference>
<dbReference type="Pfam" id="PF07653">
    <property type="entry name" value="SH3_2"/>
    <property type="match status" value="1"/>
</dbReference>
<proteinExistence type="predicted"/>
<sequence>MVGVCVLLIIPLPSYHAPAAPQLPTRFPCWCRAVYSWGGETKRDLGFVEGDLIECLNAGDGQWWMGRLRRDRRMVGLFPSNFVQVLQDDFVPVTRSTSPMIQAAASPISNPTSAPKKQKTVFRKPFQAHREALAPSGSSSSSTSPVTIKPGRTPTTATRQQSSLSRPLVAISKPPPRAISPRPPQDDPSPLQHPTSNRSAYRPPSRGDVSPTNGPQELNPPPPQQHALSIRS</sequence>
<evidence type="ECO:0000256" key="4">
    <source>
        <dbReference type="SAM" id="SignalP"/>
    </source>
</evidence>
<dbReference type="InterPro" id="IPR050384">
    <property type="entry name" value="Endophilin_SH3RF"/>
</dbReference>
<feature type="chain" id="PRO_5002529199" description="SH3 domain-containing protein" evidence="4">
    <location>
        <begin position="20"/>
        <end position="232"/>
    </location>
</feature>
<evidence type="ECO:0000256" key="3">
    <source>
        <dbReference type="SAM" id="MobiDB-lite"/>
    </source>
</evidence>